<reference evidence="7" key="1">
    <citation type="submission" date="2022-11" db="EMBL/GenBank/DDBJ databases">
        <authorList>
            <person name="Petersen C."/>
        </authorList>
    </citation>
    <scope>NUCLEOTIDE SEQUENCE</scope>
    <source>
        <strain evidence="7">IBT 20477</strain>
    </source>
</reference>
<dbReference type="InterPro" id="IPR036864">
    <property type="entry name" value="Zn2-C6_fun-type_DNA-bd_sf"/>
</dbReference>
<accession>A0A9W9MWF3</accession>
<feature type="compositionally biased region" description="Polar residues" evidence="5">
    <location>
        <begin position="70"/>
        <end position="81"/>
    </location>
</feature>
<evidence type="ECO:0000313" key="7">
    <source>
        <dbReference type="EMBL" id="KAJ5208756.1"/>
    </source>
</evidence>
<dbReference type="AlphaFoldDB" id="A0A9W9MWF3"/>
<comment type="caution">
    <text evidence="7">The sequence shown here is derived from an EMBL/GenBank/DDBJ whole genome shotgun (WGS) entry which is preliminary data.</text>
</comment>
<keyword evidence="2 7" id="KW-0238">DNA-binding</keyword>
<evidence type="ECO:0000313" key="8">
    <source>
        <dbReference type="Proteomes" id="UP001150942"/>
    </source>
</evidence>
<evidence type="ECO:0000256" key="4">
    <source>
        <dbReference type="ARBA" id="ARBA00023242"/>
    </source>
</evidence>
<evidence type="ECO:0000256" key="2">
    <source>
        <dbReference type="ARBA" id="ARBA00023125"/>
    </source>
</evidence>
<reference evidence="7" key="2">
    <citation type="journal article" date="2023" name="IMA Fungus">
        <title>Comparative genomic study of the Penicillium genus elucidates a diverse pangenome and 15 lateral gene transfer events.</title>
        <authorList>
            <person name="Petersen C."/>
            <person name="Sorensen T."/>
            <person name="Nielsen M.R."/>
            <person name="Sondergaard T.E."/>
            <person name="Sorensen J.L."/>
            <person name="Fitzpatrick D.A."/>
            <person name="Frisvad J.C."/>
            <person name="Nielsen K.L."/>
        </authorList>
    </citation>
    <scope>NUCLEOTIDE SEQUENCE</scope>
    <source>
        <strain evidence="7">IBT 20477</strain>
    </source>
</reference>
<organism evidence="7 8">
    <name type="scientific">Penicillium cf. viridicatum</name>
    <dbReference type="NCBI Taxonomy" id="2972119"/>
    <lineage>
        <taxon>Eukaryota</taxon>
        <taxon>Fungi</taxon>
        <taxon>Dikarya</taxon>
        <taxon>Ascomycota</taxon>
        <taxon>Pezizomycotina</taxon>
        <taxon>Eurotiomycetes</taxon>
        <taxon>Eurotiomycetidae</taxon>
        <taxon>Eurotiales</taxon>
        <taxon>Aspergillaceae</taxon>
        <taxon>Penicillium</taxon>
    </lineage>
</organism>
<protein>
    <submittedName>
        <fullName evidence="7">Zn2/Cys6 DNA-binding protein</fullName>
    </submittedName>
</protein>
<gene>
    <name evidence="7" type="ORF">N7449_003135</name>
</gene>
<keyword evidence="8" id="KW-1185">Reference proteome</keyword>
<feature type="domain" description="Zn(2)-C6 fungal-type" evidence="6">
    <location>
        <begin position="17"/>
        <end position="48"/>
    </location>
</feature>
<proteinExistence type="predicted"/>
<keyword evidence="1" id="KW-0805">Transcription regulation</keyword>
<dbReference type="Pfam" id="PF00172">
    <property type="entry name" value="Zn_clus"/>
    <property type="match status" value="1"/>
</dbReference>
<keyword evidence="3" id="KW-0804">Transcription</keyword>
<dbReference type="GO" id="GO:0008270">
    <property type="term" value="F:zinc ion binding"/>
    <property type="evidence" value="ECO:0007669"/>
    <property type="project" value="InterPro"/>
</dbReference>
<evidence type="ECO:0000256" key="1">
    <source>
        <dbReference type="ARBA" id="ARBA00023015"/>
    </source>
</evidence>
<dbReference type="PROSITE" id="PS00463">
    <property type="entry name" value="ZN2_CY6_FUNGAL_1"/>
    <property type="match status" value="1"/>
</dbReference>
<sequence>MSPPHAKRQKLRKGTHSCWECKRRKMKCVFDPLGNTICKPCQIRGSKCVRQEFHEDVWTPHTRTGGGNIDTGQGQTPLTSSEDGKRSSYGIPTPESPILTASASLDFYRSTQVCFKILPPFDCHSYLVQPSPEDRVFSE</sequence>
<keyword evidence="4" id="KW-0539">Nucleus</keyword>
<feature type="region of interest" description="Disordered" evidence="5">
    <location>
        <begin position="59"/>
        <end position="95"/>
    </location>
</feature>
<dbReference type="PANTHER" id="PTHR47840">
    <property type="entry name" value="ZN(II)2CYS6 TRANSCRIPTION FACTOR (EUROFUNG)-RELATED"/>
    <property type="match status" value="1"/>
</dbReference>
<name>A0A9W9MWF3_9EURO</name>
<dbReference type="PANTHER" id="PTHR47840:SF1">
    <property type="entry name" value="ZN(II)2CYS6 TRANSCRIPTION FACTOR (EUROFUNG)"/>
    <property type="match status" value="1"/>
</dbReference>
<evidence type="ECO:0000259" key="6">
    <source>
        <dbReference type="PROSITE" id="PS00463"/>
    </source>
</evidence>
<dbReference type="EMBL" id="JAPQKQ010000002">
    <property type="protein sequence ID" value="KAJ5208756.1"/>
    <property type="molecule type" value="Genomic_DNA"/>
</dbReference>
<dbReference type="OrthoDB" id="5392779at2759"/>
<dbReference type="InterPro" id="IPR001138">
    <property type="entry name" value="Zn2Cys6_DnaBD"/>
</dbReference>
<dbReference type="Proteomes" id="UP001150942">
    <property type="component" value="Unassembled WGS sequence"/>
</dbReference>
<evidence type="ECO:0000256" key="5">
    <source>
        <dbReference type="SAM" id="MobiDB-lite"/>
    </source>
</evidence>
<dbReference type="SUPFAM" id="SSF57701">
    <property type="entry name" value="Zn2/Cys6 DNA-binding domain"/>
    <property type="match status" value="1"/>
</dbReference>
<evidence type="ECO:0000256" key="3">
    <source>
        <dbReference type="ARBA" id="ARBA00023163"/>
    </source>
</evidence>
<dbReference type="Gene3D" id="4.10.240.10">
    <property type="entry name" value="Zn(2)-C6 fungal-type DNA-binding domain"/>
    <property type="match status" value="1"/>
</dbReference>
<dbReference type="GO" id="GO:0000981">
    <property type="term" value="F:DNA-binding transcription factor activity, RNA polymerase II-specific"/>
    <property type="evidence" value="ECO:0007669"/>
    <property type="project" value="InterPro"/>
</dbReference>
<dbReference type="GO" id="GO:0003677">
    <property type="term" value="F:DNA binding"/>
    <property type="evidence" value="ECO:0007669"/>
    <property type="project" value="UniProtKB-KW"/>
</dbReference>